<evidence type="ECO:0000259" key="2">
    <source>
        <dbReference type="Pfam" id="PF04326"/>
    </source>
</evidence>
<feature type="region of interest" description="Disordered" evidence="1">
    <location>
        <begin position="1"/>
        <end position="34"/>
    </location>
</feature>
<feature type="domain" description="Helicase/UvrB N-terminal" evidence="3">
    <location>
        <begin position="663"/>
        <end position="743"/>
    </location>
</feature>
<dbReference type="Gene3D" id="3.30.950.30">
    <property type="entry name" value="Schlafen, AAA domain"/>
    <property type="match status" value="1"/>
</dbReference>
<dbReference type="Pfam" id="PF04851">
    <property type="entry name" value="ResIII"/>
    <property type="match status" value="1"/>
</dbReference>
<dbReference type="PANTHER" id="PTHR12155:SF30">
    <property type="entry name" value="PROTEIN SLFN14"/>
    <property type="match status" value="1"/>
</dbReference>
<dbReference type="Gene3D" id="3.40.50.300">
    <property type="entry name" value="P-loop containing nucleotide triphosphate hydrolases"/>
    <property type="match status" value="1"/>
</dbReference>
<sequence>MNSEESSRSRHLHMRHENIPTRKQRPCKASPSEIPIMVGDKMDVDGEENKTHKMDNIDANVFNMATDQSTCSKRPQIGEEKTLPKKQRKDTAMTSFDKSPMMEVESVEINLQSEENEIKLEERETERIGAGQVSERVVSMKLIWDKGNPEFKNNYKAKICALLNSGGGILELKNIKGGAVTSEMFDSWAQGFEQNMEMMITPDNPMEYIDIKWTKKSKSIYVFVRPAKKWITISTNCYRMYNSQSKLMTIDQLKSFLQGKTEETSLDELPPLPTEVFLNEKHSLLPRESKQLQFKELMDKKKKKINQNVSEQIGRNLSAFANLEGGHLVYGVADKTTTVVGVTHENIRKFRQIVNEEIKKMEWGLDPEEETHYKITEIPVVGVSSSVIVVSVAGIRGSGGVYRRCPTSYHIQDGEVQAVDFGTWKCKVLGENQNRLSVDYLTQKMQKLDINNAASKPVYCLEKPVAMFKATLLLEEDSNGKLPIHPAAFYDNLDMGLKLKIKELLQTQNEFKGTCVCVHFLYNELVKESINPGNSLSHRAENRICDILLCLVNRGIFLITVAENVTEDTKIYNRMTAQKLKEVLTTVGGCTEKFTINYSTVSVRDPTIELPVINSFYPSDYHSITVSKFEAISLALTIVLLAVPSTCLSSQVGCCYLNLLTTEQFNIIYNWFNKGGMQHVWVRGPPGTGKTVVALAVARKLHNECYVKSGHFSSKVLYVAENSALVNKLRQTEDFHSATRKTFVKKDNLYPVKHIIMDSVQSYRDMEDKIADEPWYQKARKITKENCGKLWCFIDLIQKTLIENESMKSGIPEEFYEGTFPTHTLTKIIRNSQSIFKFSEQFHGDHYQGIQLEISHDFEGEKVRELSYKDNWHLQNKLRELLLELTRSGYSHGQIAILVSRQKEIKVNGELFNFLERYFPINKLEVHDDNSIVIGSIRCFSDLERPVVIGIDPKADDIYHNAGSLKAILCTRAMAVLIILKQDL</sequence>
<name>A0ABM0LVS8_SACKO</name>
<dbReference type="RefSeq" id="XP_006811869.1">
    <property type="nucleotide sequence ID" value="XM_006811806.1"/>
</dbReference>
<feature type="region of interest" description="Disordered" evidence="1">
    <location>
        <begin position="69"/>
        <end position="92"/>
    </location>
</feature>
<dbReference type="InterPro" id="IPR006935">
    <property type="entry name" value="Helicase/UvrB_N"/>
</dbReference>
<organism evidence="5 6">
    <name type="scientific">Saccoglossus kowalevskii</name>
    <name type="common">Acorn worm</name>
    <dbReference type="NCBI Taxonomy" id="10224"/>
    <lineage>
        <taxon>Eukaryota</taxon>
        <taxon>Metazoa</taxon>
        <taxon>Hemichordata</taxon>
        <taxon>Enteropneusta</taxon>
        <taxon>Harrimaniidae</taxon>
        <taxon>Saccoglossus</taxon>
    </lineage>
</organism>
<dbReference type="InterPro" id="IPR027417">
    <property type="entry name" value="P-loop_NTPase"/>
</dbReference>
<dbReference type="GeneID" id="100373755"/>
<feature type="domain" description="Schlafen GTPase-like" evidence="4">
    <location>
        <begin position="541"/>
        <end position="621"/>
    </location>
</feature>
<proteinExistence type="predicted"/>
<evidence type="ECO:0000256" key="1">
    <source>
        <dbReference type="SAM" id="MobiDB-lite"/>
    </source>
</evidence>
<gene>
    <name evidence="6" type="primary">LOC100373755</name>
</gene>
<dbReference type="InterPro" id="IPR029684">
    <property type="entry name" value="Schlafen"/>
</dbReference>
<feature type="domain" description="Schlafen AlbA-2" evidence="2">
    <location>
        <begin position="288"/>
        <end position="392"/>
    </location>
</feature>
<keyword evidence="5" id="KW-1185">Reference proteome</keyword>
<accession>A0ABM0LVS8</accession>
<dbReference type="InterPro" id="IPR048729">
    <property type="entry name" value="SLFN_GTPase-like"/>
</dbReference>
<dbReference type="Pfam" id="PF04326">
    <property type="entry name" value="SLFN_AlbA_2"/>
    <property type="match status" value="1"/>
</dbReference>
<dbReference type="SUPFAM" id="SSF52540">
    <property type="entry name" value="P-loop containing nucleoside triphosphate hydrolases"/>
    <property type="match status" value="1"/>
</dbReference>
<evidence type="ECO:0000313" key="5">
    <source>
        <dbReference type="Proteomes" id="UP000694865"/>
    </source>
</evidence>
<evidence type="ECO:0000313" key="6">
    <source>
        <dbReference type="RefSeq" id="XP_006811869.1"/>
    </source>
</evidence>
<reference evidence="6" key="1">
    <citation type="submission" date="2025-08" db="UniProtKB">
        <authorList>
            <consortium name="RefSeq"/>
        </authorList>
    </citation>
    <scope>IDENTIFICATION</scope>
    <source>
        <tissue evidence="6">Testes</tissue>
    </source>
</reference>
<protein>
    <submittedName>
        <fullName evidence="6">Schlafen family member 11-like</fullName>
    </submittedName>
</protein>
<evidence type="ECO:0000259" key="3">
    <source>
        <dbReference type="Pfam" id="PF04851"/>
    </source>
</evidence>
<evidence type="ECO:0000259" key="4">
    <source>
        <dbReference type="Pfam" id="PF21026"/>
    </source>
</evidence>
<dbReference type="InterPro" id="IPR007421">
    <property type="entry name" value="Schlafen_AlbA_2_dom"/>
</dbReference>
<dbReference type="InterPro" id="IPR038461">
    <property type="entry name" value="Schlafen_AlbA_2_dom_sf"/>
</dbReference>
<dbReference type="PANTHER" id="PTHR12155">
    <property type="entry name" value="SCHLAFEN"/>
    <property type="match status" value="1"/>
</dbReference>
<dbReference type="Proteomes" id="UP000694865">
    <property type="component" value="Unplaced"/>
</dbReference>
<dbReference type="Pfam" id="PF21026">
    <property type="entry name" value="SLFN_GTPase-like"/>
    <property type="match status" value="1"/>
</dbReference>